<dbReference type="EMBL" id="MBFT01000347">
    <property type="protein sequence ID" value="PVU92764.1"/>
    <property type="molecule type" value="Genomic_DNA"/>
</dbReference>
<dbReference type="GO" id="GO:0016773">
    <property type="term" value="F:phosphotransferase activity, alcohol group as acceptor"/>
    <property type="evidence" value="ECO:0007669"/>
    <property type="project" value="UniProtKB-ARBA"/>
</dbReference>
<feature type="compositionally biased region" description="Low complexity" evidence="1">
    <location>
        <begin position="556"/>
        <end position="577"/>
    </location>
</feature>
<organism evidence="3 4">
    <name type="scientific">Furculomyces boomerangus</name>
    <dbReference type="NCBI Taxonomy" id="61424"/>
    <lineage>
        <taxon>Eukaryota</taxon>
        <taxon>Fungi</taxon>
        <taxon>Fungi incertae sedis</taxon>
        <taxon>Zoopagomycota</taxon>
        <taxon>Kickxellomycotina</taxon>
        <taxon>Harpellomycetes</taxon>
        <taxon>Harpellales</taxon>
        <taxon>Harpellaceae</taxon>
        <taxon>Furculomyces</taxon>
    </lineage>
</organism>
<dbReference type="InterPro" id="IPR017438">
    <property type="entry name" value="ATP-NAD_kinase_N"/>
</dbReference>
<dbReference type="PANTHER" id="PTHR12358">
    <property type="entry name" value="SPHINGOSINE KINASE"/>
    <property type="match status" value="1"/>
</dbReference>
<dbReference type="InterPro" id="IPR016064">
    <property type="entry name" value="NAD/diacylglycerol_kinase_sf"/>
</dbReference>
<dbReference type="InterPro" id="IPR001206">
    <property type="entry name" value="Diacylglycerol_kinase_cat_dom"/>
</dbReference>
<dbReference type="SMART" id="SM00046">
    <property type="entry name" value="DAGKc"/>
    <property type="match status" value="1"/>
</dbReference>
<name>A0A2T9YKG3_9FUNG</name>
<feature type="region of interest" description="Disordered" evidence="1">
    <location>
        <begin position="541"/>
        <end position="579"/>
    </location>
</feature>
<dbReference type="Proteomes" id="UP000245699">
    <property type="component" value="Unassembled WGS sequence"/>
</dbReference>
<evidence type="ECO:0000313" key="4">
    <source>
        <dbReference type="Proteomes" id="UP000245699"/>
    </source>
</evidence>
<dbReference type="SUPFAM" id="SSF111331">
    <property type="entry name" value="NAD kinase/diacylglycerol kinase-like"/>
    <property type="match status" value="1"/>
</dbReference>
<comment type="caution">
    <text evidence="3">The sequence shown here is derived from an EMBL/GenBank/DDBJ whole genome shotgun (WGS) entry which is preliminary data.</text>
</comment>
<dbReference type="Gene3D" id="2.60.200.40">
    <property type="match status" value="1"/>
</dbReference>
<feature type="domain" description="DAGKc" evidence="2">
    <location>
        <begin position="132"/>
        <end position="269"/>
    </location>
</feature>
<dbReference type="InterPro" id="IPR050187">
    <property type="entry name" value="Lipid_Phosphate_FormReg"/>
</dbReference>
<sequence length="655" mass="72718">MDSEYVKLYTASGWLNGIMKVTPESICWRDCTVNSPNILEIGSKSIFAAILSKEQKNAFKSVKEAAAHYEPNMKSIYFTIFTVSKVDSNLDFSARNKKRPSCDSWTFQASSEHEANAFVQKIHEIIRPNYKSKPHNILVLLNPNSGKKKSNDVFNTFCKPIFKLSDVNYSLYETTSPEFAKKFMETEDLSKYTTFVSVSGDGLLNQMINGLLSRKDWEKYRKIPFGVVPSGTGNGLAWTLGYGWPELASISIAKGMIAPMDMMAITRANSDPLFCFLSVTWGYVADTDIESEKLRMLGSLRLEAYGILRLLRLRKYEGRIHYLPVEEQSLDKPKIANNEVSEHKTLYATENANASTNSLIDQYVKTQGQHDALSHGLTLPLGGQFTHKPSPLGMVRSPTDSAYNSLTNDSDINNTINGKKENEPVPTSAPAAYNAIKDYLVANQIRTPVEISKLPKDWVTVEGPFTSVTAVKVPWLTKTFLVSDKASIVDGCIDLIWCGGNVSQLKLLPYITDSVKGGFMNKNGINYSKVKAIILEPTGHRSLSKKKSEKKKNKHPSTNSTSTTSISNSKLSNSSSNLEPVKIPGNKGILSFDGEVAPIDYLKIECIPKLINVITNPWFHPFENETKSKKAIVSGHKSGYNNSPISRSASVVSFY</sequence>
<keyword evidence="4" id="KW-1185">Reference proteome</keyword>
<evidence type="ECO:0000256" key="1">
    <source>
        <dbReference type="SAM" id="MobiDB-lite"/>
    </source>
</evidence>
<dbReference type="AlphaFoldDB" id="A0A2T9YKG3"/>
<proteinExistence type="predicted"/>
<accession>A0A2T9YKG3</accession>
<dbReference type="Gene3D" id="3.40.50.10330">
    <property type="entry name" value="Probable inorganic polyphosphate/atp-NAD kinase, domain 1"/>
    <property type="match status" value="1"/>
</dbReference>
<gene>
    <name evidence="3" type="ORF">BB559_003619</name>
</gene>
<dbReference type="OrthoDB" id="3853857at2759"/>
<dbReference type="GO" id="GO:0046512">
    <property type="term" value="P:sphingosine biosynthetic process"/>
    <property type="evidence" value="ECO:0007669"/>
    <property type="project" value="TreeGrafter"/>
</dbReference>
<dbReference type="Pfam" id="PF00781">
    <property type="entry name" value="DAGK_cat"/>
    <property type="match status" value="1"/>
</dbReference>
<dbReference type="GO" id="GO:0016020">
    <property type="term" value="C:membrane"/>
    <property type="evidence" value="ECO:0007669"/>
    <property type="project" value="TreeGrafter"/>
</dbReference>
<dbReference type="PROSITE" id="PS50146">
    <property type="entry name" value="DAGK"/>
    <property type="match status" value="1"/>
</dbReference>
<dbReference type="PANTHER" id="PTHR12358:SF31">
    <property type="entry name" value="ACYLGLYCEROL KINASE, MITOCHONDRIAL"/>
    <property type="match status" value="1"/>
</dbReference>
<dbReference type="STRING" id="61424.A0A2T9YKG3"/>
<reference evidence="3 4" key="1">
    <citation type="journal article" date="2018" name="MBio">
        <title>Comparative Genomics Reveals the Core Gene Toolbox for the Fungus-Insect Symbiosis.</title>
        <authorList>
            <person name="Wang Y."/>
            <person name="Stata M."/>
            <person name="Wang W."/>
            <person name="Stajich J.E."/>
            <person name="White M.M."/>
            <person name="Moncalvo J.M."/>
        </authorList>
    </citation>
    <scope>NUCLEOTIDE SEQUENCE [LARGE SCALE GENOMIC DNA]</scope>
    <source>
        <strain evidence="3 4">AUS-77-4</strain>
    </source>
</reference>
<evidence type="ECO:0000313" key="3">
    <source>
        <dbReference type="EMBL" id="PVU92764.1"/>
    </source>
</evidence>
<feature type="compositionally biased region" description="Basic residues" evidence="1">
    <location>
        <begin position="542"/>
        <end position="555"/>
    </location>
</feature>
<dbReference type="GO" id="GO:0005737">
    <property type="term" value="C:cytoplasm"/>
    <property type="evidence" value="ECO:0007669"/>
    <property type="project" value="TreeGrafter"/>
</dbReference>
<evidence type="ECO:0000259" key="2">
    <source>
        <dbReference type="PROSITE" id="PS50146"/>
    </source>
</evidence>
<dbReference type="GO" id="GO:0001727">
    <property type="term" value="F:lipid kinase activity"/>
    <property type="evidence" value="ECO:0007669"/>
    <property type="project" value="TreeGrafter"/>
</dbReference>
<protein>
    <recommendedName>
        <fullName evidence="2">DAGKc domain-containing protein</fullName>
    </recommendedName>
</protein>